<evidence type="ECO:0000256" key="6">
    <source>
        <dbReference type="SAM" id="Phobius"/>
    </source>
</evidence>
<protein>
    <submittedName>
        <fullName evidence="7">Uncharacterized protein</fullName>
    </submittedName>
</protein>
<dbReference type="Pfam" id="PF05078">
    <property type="entry name" value="DUF679"/>
    <property type="match status" value="1"/>
</dbReference>
<evidence type="ECO:0000256" key="3">
    <source>
        <dbReference type="ARBA" id="ARBA00022692"/>
    </source>
</evidence>
<evidence type="ECO:0000256" key="5">
    <source>
        <dbReference type="ARBA" id="ARBA00023136"/>
    </source>
</evidence>
<feature type="transmembrane region" description="Helical" evidence="6">
    <location>
        <begin position="108"/>
        <end position="127"/>
    </location>
</feature>
<feature type="transmembrane region" description="Helical" evidence="6">
    <location>
        <begin position="147"/>
        <end position="166"/>
    </location>
</feature>
<dbReference type="InterPro" id="IPR007770">
    <property type="entry name" value="DMP"/>
</dbReference>
<comment type="subcellular location">
    <subcellularLocation>
        <location evidence="1">Membrane</location>
        <topology evidence="1">Multi-pass membrane protein</topology>
    </subcellularLocation>
</comment>
<proteinExistence type="inferred from homology"/>
<keyword evidence="4 6" id="KW-1133">Transmembrane helix</keyword>
<organism evidence="7 8">
    <name type="scientific">Hibiscus sabdariffa</name>
    <name type="common">roselle</name>
    <dbReference type="NCBI Taxonomy" id="183260"/>
    <lineage>
        <taxon>Eukaryota</taxon>
        <taxon>Viridiplantae</taxon>
        <taxon>Streptophyta</taxon>
        <taxon>Embryophyta</taxon>
        <taxon>Tracheophyta</taxon>
        <taxon>Spermatophyta</taxon>
        <taxon>Magnoliopsida</taxon>
        <taxon>eudicotyledons</taxon>
        <taxon>Gunneridae</taxon>
        <taxon>Pentapetalae</taxon>
        <taxon>rosids</taxon>
        <taxon>malvids</taxon>
        <taxon>Malvales</taxon>
        <taxon>Malvaceae</taxon>
        <taxon>Malvoideae</taxon>
        <taxon>Hibiscus</taxon>
    </lineage>
</organism>
<dbReference type="PANTHER" id="PTHR31621:SF66">
    <property type="entry name" value="PROTEIN DMP2"/>
    <property type="match status" value="1"/>
</dbReference>
<gene>
    <name evidence="7" type="ORF">V6N12_008529</name>
</gene>
<sequence length="187" mass="20170">MARSGSTAASSSPPTLISNIIRLLPTGTVFVFQFLNPVLTNNGHCGLTGMVLTSILIGLCGFSCAFACFTDSYKDSDGMVRYGITTVTGLWTSSGSDSIDLSKYKLRIGDFVHAFFSVMVFAALSVLDSNTMQCFHHPFFEFTQEVLLVVLPSVIGTVSCGVFMLFPNTRHGIGYHPTLPDDNNDSS</sequence>
<accession>A0ABR2BJ60</accession>
<keyword evidence="5 6" id="KW-0472">Membrane</keyword>
<reference evidence="7 8" key="1">
    <citation type="journal article" date="2024" name="G3 (Bethesda)">
        <title>Genome assembly of Hibiscus sabdariffa L. provides insights into metabolisms of medicinal natural products.</title>
        <authorList>
            <person name="Kim T."/>
        </authorList>
    </citation>
    <scope>NUCLEOTIDE SEQUENCE [LARGE SCALE GENOMIC DNA]</scope>
    <source>
        <strain evidence="7">TK-2024</strain>
        <tissue evidence="7">Old leaves</tissue>
    </source>
</reference>
<evidence type="ECO:0000256" key="2">
    <source>
        <dbReference type="ARBA" id="ARBA00008707"/>
    </source>
</evidence>
<evidence type="ECO:0000313" key="7">
    <source>
        <dbReference type="EMBL" id="KAK8507183.1"/>
    </source>
</evidence>
<keyword evidence="3 6" id="KW-0812">Transmembrane</keyword>
<evidence type="ECO:0000256" key="1">
    <source>
        <dbReference type="ARBA" id="ARBA00004141"/>
    </source>
</evidence>
<feature type="transmembrane region" description="Helical" evidence="6">
    <location>
        <begin position="16"/>
        <end position="35"/>
    </location>
</feature>
<dbReference type="PANTHER" id="PTHR31621">
    <property type="entry name" value="PROTEIN DMP3"/>
    <property type="match status" value="1"/>
</dbReference>
<name>A0ABR2BJ60_9ROSI</name>
<feature type="transmembrane region" description="Helical" evidence="6">
    <location>
        <begin position="47"/>
        <end position="69"/>
    </location>
</feature>
<comment type="similarity">
    <text evidence="2">Belongs to the plant DMP1 protein family.</text>
</comment>
<dbReference type="EMBL" id="JBBPBM010000109">
    <property type="protein sequence ID" value="KAK8507183.1"/>
    <property type="molecule type" value="Genomic_DNA"/>
</dbReference>
<dbReference type="Proteomes" id="UP001472677">
    <property type="component" value="Unassembled WGS sequence"/>
</dbReference>
<evidence type="ECO:0000256" key="4">
    <source>
        <dbReference type="ARBA" id="ARBA00022989"/>
    </source>
</evidence>
<keyword evidence="8" id="KW-1185">Reference proteome</keyword>
<evidence type="ECO:0000313" key="8">
    <source>
        <dbReference type="Proteomes" id="UP001472677"/>
    </source>
</evidence>
<comment type="caution">
    <text evidence="7">The sequence shown here is derived from an EMBL/GenBank/DDBJ whole genome shotgun (WGS) entry which is preliminary data.</text>
</comment>